<proteinExistence type="predicted"/>
<dbReference type="Pfam" id="PF11276">
    <property type="entry name" value="DUF3078"/>
    <property type="match status" value="1"/>
</dbReference>
<sequence length="293" mass="32522">MKRIYAIVVFTILTTIAYAQADDKGYQEGAWVLKGVTGLNMSQTAMSNWSAGGENSIAGNAYLNASLTHKKGNWLWVSNVVLDYGLSKTKSQGVRKSSDKIGISTQLGYSTDNVWFYTLMGDLNTQFAKGYNYPDKEHQISNFFAPAYSNIALGMEWRPKSNYSLLLSPVSTKMTFVCDDYLSDLGAFGVDPGDHFKIEAGAFVKARAELPLMENVNLITTADFFTPYSKDFGNIDINWDMLISMKINKVLSATISTALKYDNDVKTLDNEGVKKDPKVQFKEILGIGLAYNF</sequence>
<feature type="signal peptide" evidence="1">
    <location>
        <begin position="1"/>
        <end position="21"/>
    </location>
</feature>
<protein>
    <recommendedName>
        <fullName evidence="4">DUF3078 domain-containing protein</fullName>
    </recommendedName>
</protein>
<reference evidence="2 3" key="1">
    <citation type="journal article" date="2015" name="Science">
        <title>Genetic determinants of in vivo fitness and diet responsiveness in multiple human gut Bacteroides.</title>
        <authorList>
            <person name="Wu M."/>
            <person name="McNulty N.P."/>
            <person name="Rodionov D.A."/>
            <person name="Khoroshkin M.S."/>
            <person name="Griffin N.W."/>
            <person name="Cheng J."/>
            <person name="Latreille P."/>
            <person name="Kerstetter R.A."/>
            <person name="Terrapon N."/>
            <person name="Henrissat B."/>
            <person name="Osterman A.L."/>
            <person name="Gordon J.I."/>
        </authorList>
    </citation>
    <scope>NUCLEOTIDE SEQUENCE [LARGE SCALE GENOMIC DNA]</scope>
    <source>
        <strain evidence="2 3">WH2</strain>
    </source>
</reference>
<dbReference type="PATRIC" id="fig|246787.4.peg.1907"/>
<dbReference type="KEGG" id="bcel:BcellWH2_01849"/>
<evidence type="ECO:0008006" key="4">
    <source>
        <dbReference type="Google" id="ProtNLM"/>
    </source>
</evidence>
<evidence type="ECO:0000256" key="1">
    <source>
        <dbReference type="SAM" id="SignalP"/>
    </source>
</evidence>
<name>A0A0P0FNF2_9BACE</name>
<dbReference type="EMBL" id="CP012801">
    <property type="protein sequence ID" value="ALJ59102.1"/>
    <property type="molecule type" value="Genomic_DNA"/>
</dbReference>
<organism evidence="2 3">
    <name type="scientific">Bacteroides cellulosilyticus</name>
    <dbReference type="NCBI Taxonomy" id="246787"/>
    <lineage>
        <taxon>Bacteria</taxon>
        <taxon>Pseudomonadati</taxon>
        <taxon>Bacteroidota</taxon>
        <taxon>Bacteroidia</taxon>
        <taxon>Bacteroidales</taxon>
        <taxon>Bacteroidaceae</taxon>
        <taxon>Bacteroides</taxon>
    </lineage>
</organism>
<dbReference type="AlphaFoldDB" id="A0A0P0FNF2"/>
<dbReference type="Proteomes" id="UP000061809">
    <property type="component" value="Chromosome"/>
</dbReference>
<evidence type="ECO:0000313" key="2">
    <source>
        <dbReference type="EMBL" id="ALJ59102.1"/>
    </source>
</evidence>
<feature type="chain" id="PRO_5006046349" description="DUF3078 domain-containing protein" evidence="1">
    <location>
        <begin position="22"/>
        <end position="293"/>
    </location>
</feature>
<evidence type="ECO:0000313" key="3">
    <source>
        <dbReference type="Proteomes" id="UP000061809"/>
    </source>
</evidence>
<dbReference type="RefSeq" id="WP_029427760.1">
    <property type="nucleotide sequence ID" value="NZ_CP012801.1"/>
</dbReference>
<dbReference type="InterPro" id="IPR021428">
    <property type="entry name" value="DUF3078"/>
</dbReference>
<accession>A0A0P0FNF2</accession>
<gene>
    <name evidence="2" type="ORF">BcellWH2_01849</name>
</gene>
<keyword evidence="1" id="KW-0732">Signal</keyword>